<feature type="transmembrane region" description="Helical" evidence="7">
    <location>
        <begin position="20"/>
        <end position="45"/>
    </location>
</feature>
<proteinExistence type="predicted"/>
<dbReference type="InterPro" id="IPR020846">
    <property type="entry name" value="MFS_dom"/>
</dbReference>
<feature type="domain" description="Major facilitator superfamily (MFS) profile" evidence="8">
    <location>
        <begin position="19"/>
        <end position="279"/>
    </location>
</feature>
<evidence type="ECO:0000256" key="2">
    <source>
        <dbReference type="ARBA" id="ARBA00022448"/>
    </source>
</evidence>
<dbReference type="AlphaFoldDB" id="A0A2T2X0G8"/>
<evidence type="ECO:0000256" key="6">
    <source>
        <dbReference type="ARBA" id="ARBA00023136"/>
    </source>
</evidence>
<dbReference type="EMBL" id="PXYX01000009">
    <property type="protein sequence ID" value="PSR27989.1"/>
    <property type="molecule type" value="Genomic_DNA"/>
</dbReference>
<dbReference type="GO" id="GO:0005886">
    <property type="term" value="C:plasma membrane"/>
    <property type="evidence" value="ECO:0007669"/>
    <property type="project" value="UniProtKB-SubCell"/>
</dbReference>
<dbReference type="PANTHER" id="PTHR23513">
    <property type="entry name" value="INTEGRAL MEMBRANE EFFLUX PROTEIN-RELATED"/>
    <property type="match status" value="1"/>
</dbReference>
<gene>
    <name evidence="9" type="ORF">C7B47_06865</name>
</gene>
<dbReference type="Gene3D" id="1.20.1250.20">
    <property type="entry name" value="MFS general substrate transporter like domains"/>
    <property type="match status" value="1"/>
</dbReference>
<feature type="transmembrane region" description="Helical" evidence="7">
    <location>
        <begin position="259"/>
        <end position="277"/>
    </location>
</feature>
<feature type="transmembrane region" description="Helical" evidence="7">
    <location>
        <begin position="84"/>
        <end position="106"/>
    </location>
</feature>
<keyword evidence="2" id="KW-0813">Transport</keyword>
<dbReference type="PANTHER" id="PTHR23513:SF6">
    <property type="entry name" value="MAJOR FACILITATOR SUPERFAMILY ASSOCIATED DOMAIN-CONTAINING PROTEIN"/>
    <property type="match status" value="1"/>
</dbReference>
<feature type="transmembrane region" description="Helical" evidence="7">
    <location>
        <begin position="57"/>
        <end position="77"/>
    </location>
</feature>
<accession>A0A2T2X0G8</accession>
<dbReference type="GO" id="GO:0022857">
    <property type="term" value="F:transmembrane transporter activity"/>
    <property type="evidence" value="ECO:0007669"/>
    <property type="project" value="InterPro"/>
</dbReference>
<evidence type="ECO:0000256" key="3">
    <source>
        <dbReference type="ARBA" id="ARBA00022475"/>
    </source>
</evidence>
<evidence type="ECO:0000256" key="1">
    <source>
        <dbReference type="ARBA" id="ARBA00004651"/>
    </source>
</evidence>
<evidence type="ECO:0000256" key="7">
    <source>
        <dbReference type="SAM" id="Phobius"/>
    </source>
</evidence>
<comment type="caution">
    <text evidence="9">The sequence shown here is derived from an EMBL/GenBank/DDBJ whole genome shotgun (WGS) entry which is preliminary data.</text>
</comment>
<keyword evidence="3" id="KW-1003">Cell membrane</keyword>
<comment type="subcellular location">
    <subcellularLocation>
        <location evidence="1">Cell membrane</location>
        <topology evidence="1">Multi-pass membrane protein</topology>
    </subcellularLocation>
</comment>
<feature type="transmembrane region" description="Helical" evidence="7">
    <location>
        <begin position="219"/>
        <end position="239"/>
    </location>
</feature>
<keyword evidence="5 7" id="KW-1133">Transmembrane helix</keyword>
<evidence type="ECO:0000313" key="9">
    <source>
        <dbReference type="EMBL" id="PSR27989.1"/>
    </source>
</evidence>
<evidence type="ECO:0000256" key="4">
    <source>
        <dbReference type="ARBA" id="ARBA00022692"/>
    </source>
</evidence>
<evidence type="ECO:0000259" key="8">
    <source>
        <dbReference type="PROSITE" id="PS50850"/>
    </source>
</evidence>
<evidence type="ECO:0000256" key="5">
    <source>
        <dbReference type="ARBA" id="ARBA00022989"/>
    </source>
</evidence>
<sequence length="279" mass="29040">MGTVGLVINPSWEILHNRRIVLMLVSKFMSTTGSTSLLLIITWIATVHLGGPAVAGLALSVNSVAQLALLLLGGVLADRASRGLILGLLDLARTGILGVGTVLLVMFPNDPILLGMSVVLGAITGLYSPATTSFLADLVPPGQLSIALGVYQSIARIATFLGPMIGGIFVVILHGFLPFLATACLYGVSGICALVVKLPSQRRPSIHFLAALAEGASTIRSHGALIPLILLALATNVLSAPLDVLLPQYFRILHEGTRGYALGMTLWGIGMGLEAFCSS</sequence>
<feature type="transmembrane region" description="Helical" evidence="7">
    <location>
        <begin position="112"/>
        <end position="136"/>
    </location>
</feature>
<keyword evidence="4 7" id="KW-0812">Transmembrane</keyword>
<dbReference type="InterPro" id="IPR036259">
    <property type="entry name" value="MFS_trans_sf"/>
</dbReference>
<dbReference type="SUPFAM" id="SSF103473">
    <property type="entry name" value="MFS general substrate transporter"/>
    <property type="match status" value="1"/>
</dbReference>
<protein>
    <recommendedName>
        <fullName evidence="8">Major facilitator superfamily (MFS) profile domain-containing protein</fullName>
    </recommendedName>
</protein>
<dbReference type="PROSITE" id="PS50850">
    <property type="entry name" value="MFS"/>
    <property type="match status" value="1"/>
</dbReference>
<dbReference type="Pfam" id="PF07690">
    <property type="entry name" value="MFS_1"/>
    <property type="match status" value="1"/>
</dbReference>
<name>A0A2T2X0G8_SULTH</name>
<organism evidence="9 10">
    <name type="scientific">Sulfobacillus thermosulfidooxidans</name>
    <dbReference type="NCBI Taxonomy" id="28034"/>
    <lineage>
        <taxon>Bacteria</taxon>
        <taxon>Bacillati</taxon>
        <taxon>Bacillota</taxon>
        <taxon>Clostridia</taxon>
        <taxon>Eubacteriales</taxon>
        <taxon>Clostridiales Family XVII. Incertae Sedis</taxon>
        <taxon>Sulfobacillus</taxon>
    </lineage>
</organism>
<feature type="transmembrane region" description="Helical" evidence="7">
    <location>
        <begin position="148"/>
        <end position="173"/>
    </location>
</feature>
<evidence type="ECO:0000313" key="10">
    <source>
        <dbReference type="Proteomes" id="UP000242705"/>
    </source>
</evidence>
<keyword evidence="6 7" id="KW-0472">Membrane</keyword>
<dbReference type="Proteomes" id="UP000242705">
    <property type="component" value="Unassembled WGS sequence"/>
</dbReference>
<reference evidence="9 10" key="1">
    <citation type="journal article" date="2014" name="BMC Genomics">
        <title>Comparison of environmental and isolate Sulfobacillus genomes reveals diverse carbon, sulfur, nitrogen, and hydrogen metabolisms.</title>
        <authorList>
            <person name="Justice N.B."/>
            <person name="Norman A."/>
            <person name="Brown C.T."/>
            <person name="Singh A."/>
            <person name="Thomas B.C."/>
            <person name="Banfield J.F."/>
        </authorList>
    </citation>
    <scope>NUCLEOTIDE SEQUENCE [LARGE SCALE GENOMIC DNA]</scope>
    <source>
        <strain evidence="9">AMDSBA5</strain>
    </source>
</reference>
<dbReference type="InterPro" id="IPR011701">
    <property type="entry name" value="MFS"/>
</dbReference>